<sequence>MKKLFSIITLLMCIFISCQNEFSIENNTDNIQTSTPNDSIYIKKLIALDTTKTAPFDTVYISTFNYDNFKRLEKYSFLEYNNLGFIDTTNFYYFNTRFYNSINDTLPSKENFINKDNLNTSIGTRFFTYYSGTTLIQIDSSIETIQTQPLDIYTTVFKYFRFTNSIKIIQTNYFNTIPQSLDSLNYVFTKQNGNIITQQESIYGITNSYNCQYDTKNNPLSKSKLIFNQGFLDLLLTDTDPTFYNQPNNVTQINNIYGASNSNYKFIYKYNSLNYPSEVNLKNLSGGPLFKGINKIIYQYTN</sequence>
<keyword evidence="1" id="KW-0732">Signal</keyword>
<dbReference type="EMBL" id="JBHSCZ010000006">
    <property type="protein sequence ID" value="MFC4263971.1"/>
    <property type="molecule type" value="Genomic_DNA"/>
</dbReference>
<organism evidence="2 3">
    <name type="scientific">Ferruginibacter yonginensis</name>
    <dbReference type="NCBI Taxonomy" id="1310416"/>
    <lineage>
        <taxon>Bacteria</taxon>
        <taxon>Pseudomonadati</taxon>
        <taxon>Bacteroidota</taxon>
        <taxon>Chitinophagia</taxon>
        <taxon>Chitinophagales</taxon>
        <taxon>Chitinophagaceae</taxon>
        <taxon>Ferruginibacter</taxon>
    </lineage>
</organism>
<feature type="chain" id="PRO_5045495614" description="YD repeat-containing protein" evidence="1">
    <location>
        <begin position="23"/>
        <end position="302"/>
    </location>
</feature>
<dbReference type="PROSITE" id="PS51257">
    <property type="entry name" value="PROKAR_LIPOPROTEIN"/>
    <property type="match status" value="1"/>
</dbReference>
<proteinExistence type="predicted"/>
<accession>A0ABV8QUV0</accession>
<protein>
    <recommendedName>
        <fullName evidence="4">YD repeat-containing protein</fullName>
    </recommendedName>
</protein>
<feature type="signal peptide" evidence="1">
    <location>
        <begin position="1"/>
        <end position="22"/>
    </location>
</feature>
<evidence type="ECO:0008006" key="4">
    <source>
        <dbReference type="Google" id="ProtNLM"/>
    </source>
</evidence>
<dbReference type="RefSeq" id="WP_379711193.1">
    <property type="nucleotide sequence ID" value="NZ_JBHSCZ010000006.1"/>
</dbReference>
<dbReference type="Proteomes" id="UP001595907">
    <property type="component" value="Unassembled WGS sequence"/>
</dbReference>
<evidence type="ECO:0000313" key="3">
    <source>
        <dbReference type="Proteomes" id="UP001595907"/>
    </source>
</evidence>
<gene>
    <name evidence="2" type="ORF">ACFOWM_13840</name>
</gene>
<name>A0ABV8QUV0_9BACT</name>
<evidence type="ECO:0000313" key="2">
    <source>
        <dbReference type="EMBL" id="MFC4263971.1"/>
    </source>
</evidence>
<evidence type="ECO:0000256" key="1">
    <source>
        <dbReference type="SAM" id="SignalP"/>
    </source>
</evidence>
<comment type="caution">
    <text evidence="2">The sequence shown here is derived from an EMBL/GenBank/DDBJ whole genome shotgun (WGS) entry which is preliminary data.</text>
</comment>
<reference evidence="3" key="1">
    <citation type="journal article" date="2019" name="Int. J. Syst. Evol. Microbiol.">
        <title>The Global Catalogue of Microorganisms (GCM) 10K type strain sequencing project: providing services to taxonomists for standard genome sequencing and annotation.</title>
        <authorList>
            <consortium name="The Broad Institute Genomics Platform"/>
            <consortium name="The Broad Institute Genome Sequencing Center for Infectious Disease"/>
            <person name="Wu L."/>
            <person name="Ma J."/>
        </authorList>
    </citation>
    <scope>NUCLEOTIDE SEQUENCE [LARGE SCALE GENOMIC DNA]</scope>
    <source>
        <strain evidence="3">CECT 8289</strain>
    </source>
</reference>
<keyword evidence="3" id="KW-1185">Reference proteome</keyword>